<organism evidence="1 2">
    <name type="scientific">Bauhinia variegata</name>
    <name type="common">Purple orchid tree</name>
    <name type="synonym">Phanera variegata</name>
    <dbReference type="NCBI Taxonomy" id="167791"/>
    <lineage>
        <taxon>Eukaryota</taxon>
        <taxon>Viridiplantae</taxon>
        <taxon>Streptophyta</taxon>
        <taxon>Embryophyta</taxon>
        <taxon>Tracheophyta</taxon>
        <taxon>Spermatophyta</taxon>
        <taxon>Magnoliopsida</taxon>
        <taxon>eudicotyledons</taxon>
        <taxon>Gunneridae</taxon>
        <taxon>Pentapetalae</taxon>
        <taxon>rosids</taxon>
        <taxon>fabids</taxon>
        <taxon>Fabales</taxon>
        <taxon>Fabaceae</taxon>
        <taxon>Cercidoideae</taxon>
        <taxon>Cercideae</taxon>
        <taxon>Bauhiniinae</taxon>
        <taxon>Bauhinia</taxon>
    </lineage>
</organism>
<name>A0ACB9KF28_BAUVA</name>
<proteinExistence type="predicted"/>
<evidence type="ECO:0000313" key="2">
    <source>
        <dbReference type="Proteomes" id="UP000828941"/>
    </source>
</evidence>
<protein>
    <submittedName>
        <fullName evidence="1">Uncharacterized protein</fullName>
    </submittedName>
</protein>
<sequence>MKTTRQTWVTLIFALILIHIIICSLVSLNRETRSNLVDNDSPRKLIAYGSSDSTSLQKLKAANAARHRSAGTSLRKAPPTKSNPSHNK</sequence>
<accession>A0ACB9KF28</accession>
<evidence type="ECO:0000313" key="1">
    <source>
        <dbReference type="EMBL" id="KAI4295771.1"/>
    </source>
</evidence>
<comment type="caution">
    <text evidence="1">The sequence shown here is derived from an EMBL/GenBank/DDBJ whole genome shotgun (WGS) entry which is preliminary data.</text>
</comment>
<keyword evidence="2" id="KW-1185">Reference proteome</keyword>
<gene>
    <name evidence="1" type="ORF">L6164_035781</name>
</gene>
<dbReference type="EMBL" id="CM039439">
    <property type="protein sequence ID" value="KAI4295771.1"/>
    <property type="molecule type" value="Genomic_DNA"/>
</dbReference>
<dbReference type="Proteomes" id="UP000828941">
    <property type="component" value="Chromosome 14"/>
</dbReference>
<reference evidence="1 2" key="1">
    <citation type="journal article" date="2022" name="DNA Res.">
        <title>Chromosomal-level genome assembly of the orchid tree Bauhinia variegata (Leguminosae; Cercidoideae) supports the allotetraploid origin hypothesis of Bauhinia.</title>
        <authorList>
            <person name="Zhong Y."/>
            <person name="Chen Y."/>
            <person name="Zheng D."/>
            <person name="Pang J."/>
            <person name="Liu Y."/>
            <person name="Luo S."/>
            <person name="Meng S."/>
            <person name="Qian L."/>
            <person name="Wei D."/>
            <person name="Dai S."/>
            <person name="Zhou R."/>
        </authorList>
    </citation>
    <scope>NUCLEOTIDE SEQUENCE [LARGE SCALE GENOMIC DNA]</scope>
    <source>
        <strain evidence="1">BV-YZ2020</strain>
    </source>
</reference>